<feature type="transmembrane region" description="Helical" evidence="2">
    <location>
        <begin position="535"/>
        <end position="556"/>
    </location>
</feature>
<feature type="transmembrane region" description="Helical" evidence="2">
    <location>
        <begin position="664"/>
        <end position="682"/>
    </location>
</feature>
<dbReference type="AlphaFoldDB" id="A0A2A9E8L7"/>
<feature type="transmembrane region" description="Helical" evidence="2">
    <location>
        <begin position="473"/>
        <end position="496"/>
    </location>
</feature>
<feature type="transmembrane region" description="Helical" evidence="2">
    <location>
        <begin position="576"/>
        <end position="598"/>
    </location>
</feature>
<evidence type="ECO:0000256" key="2">
    <source>
        <dbReference type="SAM" id="Phobius"/>
    </source>
</evidence>
<name>A0A2A9E8L7_9MICO</name>
<feature type="transmembrane region" description="Helical" evidence="2">
    <location>
        <begin position="610"/>
        <end position="628"/>
    </location>
</feature>
<feature type="region of interest" description="Disordered" evidence="1">
    <location>
        <begin position="257"/>
        <end position="277"/>
    </location>
</feature>
<evidence type="ECO:0000313" key="4">
    <source>
        <dbReference type="Proteomes" id="UP000225548"/>
    </source>
</evidence>
<feature type="transmembrane region" description="Helical" evidence="2">
    <location>
        <begin position="771"/>
        <end position="789"/>
    </location>
</feature>
<gene>
    <name evidence="3" type="ORF">ATL42_2486</name>
</gene>
<reference evidence="3 4" key="1">
    <citation type="submission" date="2017-10" db="EMBL/GenBank/DDBJ databases">
        <title>Sequencing the genomes of 1000 actinobacteria strains.</title>
        <authorList>
            <person name="Klenk H.-P."/>
        </authorList>
    </citation>
    <scope>NUCLEOTIDE SEQUENCE [LARGE SCALE GENOMIC DNA]</scope>
    <source>
        <strain evidence="3 4">DSM 18966</strain>
    </source>
</reference>
<dbReference type="OrthoDB" id="3264110at2"/>
<organism evidence="3 4">
    <name type="scientific">Sanguibacter antarcticus</name>
    <dbReference type="NCBI Taxonomy" id="372484"/>
    <lineage>
        <taxon>Bacteria</taxon>
        <taxon>Bacillati</taxon>
        <taxon>Actinomycetota</taxon>
        <taxon>Actinomycetes</taxon>
        <taxon>Micrococcales</taxon>
        <taxon>Sanguibacteraceae</taxon>
        <taxon>Sanguibacter</taxon>
    </lineage>
</organism>
<dbReference type="Proteomes" id="UP000225548">
    <property type="component" value="Unassembled WGS sequence"/>
</dbReference>
<feature type="transmembrane region" description="Helical" evidence="2">
    <location>
        <begin position="640"/>
        <end position="657"/>
    </location>
</feature>
<feature type="transmembrane region" description="Helical" evidence="2">
    <location>
        <begin position="721"/>
        <end position="738"/>
    </location>
</feature>
<feature type="compositionally biased region" description="Acidic residues" evidence="1">
    <location>
        <begin position="259"/>
        <end position="268"/>
    </location>
</feature>
<proteinExistence type="predicted"/>
<feature type="transmembrane region" description="Helical" evidence="2">
    <location>
        <begin position="508"/>
        <end position="528"/>
    </location>
</feature>
<feature type="compositionally biased region" description="Polar residues" evidence="1">
    <location>
        <begin position="45"/>
        <end position="59"/>
    </location>
</feature>
<keyword evidence="2" id="KW-0812">Transmembrane</keyword>
<dbReference type="EMBL" id="PDJG01000001">
    <property type="protein sequence ID" value="PFG34569.1"/>
    <property type="molecule type" value="Genomic_DNA"/>
</dbReference>
<feature type="transmembrane region" description="Helical" evidence="2">
    <location>
        <begin position="414"/>
        <end position="432"/>
    </location>
</feature>
<protein>
    <submittedName>
        <fullName evidence="3">Uncharacterized protein</fullName>
    </submittedName>
</protein>
<dbReference type="RefSeq" id="WP_098455584.1">
    <property type="nucleotide sequence ID" value="NZ_PDJG01000001.1"/>
</dbReference>
<evidence type="ECO:0000256" key="1">
    <source>
        <dbReference type="SAM" id="MobiDB-lite"/>
    </source>
</evidence>
<feature type="region of interest" description="Disordered" evidence="1">
    <location>
        <begin position="35"/>
        <end position="59"/>
    </location>
</feature>
<sequence length="835" mass="86287">MNRNPILVSARTPVRTRVGSVLLLVTLGLGGGAGSAGALERPSHETSTPTAVTDAPSVTTASPLTDDRVLLVGTGGITWEDVSAEATPTLWAIAEAGAVGNLVDRSVESSTCPADGWLAISAGKRAGDWFNAKSVPCRLLQNTVPGSGSTVPAWDDYLAAVSEQTFGAAIGTFGDVLVATATPASAVGPGAAIALATSDGVVAGSYAPLSTGTTDLQADPDLREIVGTALDMSELVVVDPGSVRNLGHAAELKPVPIADTDESPDMPEEANPPGPTAQVQHAADVAVVDAQIGVVLDAARAHDPGLEHTTVVVASLSEASTTARMQVVAVLGRDQQPGILESRSTRQDGYVQTTDVLPTIAELLSLTEEIPRGTLVGSSMTGDDSGAPVEDRVSTLVDDQTHALATRPLLEGFFLLYCAVNLLLFGAVSFAFSRRFMAAVDREDAKRLGAATEEPTDRSLVSRLAPTISQMPVQVLTVLRGASIIIAGVPVATLLANLTPWWTTSMPTLALTGLVIGWVLIITAAAVLPPWRAWLFGPVGVVATITAVVLAVDVATGAHMQVSALMGIQPTVAGRFYGFNNTAFALFATTTVLVAAAVANRLVASGHRRLAAVAVLLIGTTAVVLDGSPSIGADFGGPPALVPAFAILALVAAGIRLDWKKVGLVLIGALVVVSGFAALDWMRPEADRTHLGRFVDTVLDGGLLDVIVRKLEANFKTLRNPLALVGIAGIAVIGLVLGRPLHDATRSDDSSRYRWLTDGAPLKQINNDAPMFGPGVLCVTIALVIGTFVNDSGIVVLAVGMSVLVPLVAATYASWMLTLRKSRMLAARAVTEQPG</sequence>
<comment type="caution">
    <text evidence="3">The sequence shown here is derived from an EMBL/GenBank/DDBJ whole genome shotgun (WGS) entry which is preliminary data.</text>
</comment>
<keyword evidence="4" id="KW-1185">Reference proteome</keyword>
<evidence type="ECO:0000313" key="3">
    <source>
        <dbReference type="EMBL" id="PFG34569.1"/>
    </source>
</evidence>
<keyword evidence="2" id="KW-1133">Transmembrane helix</keyword>
<feature type="transmembrane region" description="Helical" evidence="2">
    <location>
        <begin position="795"/>
        <end position="815"/>
    </location>
</feature>
<keyword evidence="2" id="KW-0472">Membrane</keyword>
<accession>A0A2A9E8L7</accession>